<dbReference type="RefSeq" id="WP_348718094.1">
    <property type="nucleotide sequence ID" value="NZ_CAXJIO010000014.1"/>
</dbReference>
<name>A0ABM9PEF6_9FLAO</name>
<keyword evidence="2 4" id="KW-0479">Metal-binding</keyword>
<protein>
    <submittedName>
        <fullName evidence="7">Cytochrome c domain-containing protein</fullName>
    </submittedName>
</protein>
<keyword evidence="1 4" id="KW-0349">Heme</keyword>
<evidence type="ECO:0000259" key="6">
    <source>
        <dbReference type="PROSITE" id="PS51007"/>
    </source>
</evidence>
<dbReference type="Pfam" id="PF13442">
    <property type="entry name" value="Cytochrome_CBB3"/>
    <property type="match status" value="1"/>
</dbReference>
<organism evidence="7 8">
    <name type="scientific">Tenacibaculum polynesiense</name>
    <dbReference type="NCBI Taxonomy" id="3137857"/>
    <lineage>
        <taxon>Bacteria</taxon>
        <taxon>Pseudomonadati</taxon>
        <taxon>Bacteroidota</taxon>
        <taxon>Flavobacteriia</taxon>
        <taxon>Flavobacteriales</taxon>
        <taxon>Flavobacteriaceae</taxon>
        <taxon>Tenacibaculum</taxon>
    </lineage>
</organism>
<dbReference type="InterPro" id="IPR009056">
    <property type="entry name" value="Cyt_c-like_dom"/>
</dbReference>
<dbReference type="PROSITE" id="PS51007">
    <property type="entry name" value="CYTC"/>
    <property type="match status" value="1"/>
</dbReference>
<proteinExistence type="predicted"/>
<keyword evidence="3 4" id="KW-0408">Iron</keyword>
<evidence type="ECO:0000256" key="3">
    <source>
        <dbReference type="ARBA" id="ARBA00023004"/>
    </source>
</evidence>
<dbReference type="SUPFAM" id="SSF46626">
    <property type="entry name" value="Cytochrome c"/>
    <property type="match status" value="1"/>
</dbReference>
<evidence type="ECO:0000313" key="7">
    <source>
        <dbReference type="EMBL" id="CAL2103943.1"/>
    </source>
</evidence>
<reference evidence="7 8" key="1">
    <citation type="submission" date="2024-05" db="EMBL/GenBank/DDBJ databases">
        <authorList>
            <person name="Duchaud E."/>
        </authorList>
    </citation>
    <scope>NUCLEOTIDE SEQUENCE [LARGE SCALE GENOMIC DNA]</scope>
    <source>
        <strain evidence="7">Ena-SAMPLE-TAB-13-05-2024-13:56:06:370-140308</strain>
    </source>
</reference>
<evidence type="ECO:0000256" key="5">
    <source>
        <dbReference type="SAM" id="Phobius"/>
    </source>
</evidence>
<dbReference type="EMBL" id="CAXJIO010000014">
    <property type="protein sequence ID" value="CAL2103943.1"/>
    <property type="molecule type" value="Genomic_DNA"/>
</dbReference>
<dbReference type="Proteomes" id="UP001497527">
    <property type="component" value="Unassembled WGS sequence"/>
</dbReference>
<dbReference type="Gene3D" id="1.10.760.10">
    <property type="entry name" value="Cytochrome c-like domain"/>
    <property type="match status" value="1"/>
</dbReference>
<gene>
    <name evidence="7" type="ORF">T190423A01A_50191</name>
</gene>
<evidence type="ECO:0000313" key="8">
    <source>
        <dbReference type="Proteomes" id="UP001497527"/>
    </source>
</evidence>
<feature type="transmembrane region" description="Helical" evidence="5">
    <location>
        <begin position="7"/>
        <end position="24"/>
    </location>
</feature>
<keyword evidence="8" id="KW-1185">Reference proteome</keyword>
<evidence type="ECO:0000256" key="2">
    <source>
        <dbReference type="ARBA" id="ARBA00022723"/>
    </source>
</evidence>
<sequence>MRIGNKIFISYLIVALTLGFVVLYDSKVFKEEIAYCAVQDFGEGLVDEEKIREGKKLFKSLCASCHKLNKKLVGPALGGLEMDSVRLYKYLISKKHTPTFPQLTQENIIEILKYTK</sequence>
<keyword evidence="5" id="KW-0812">Transmembrane</keyword>
<evidence type="ECO:0000256" key="4">
    <source>
        <dbReference type="PROSITE-ProRule" id="PRU00433"/>
    </source>
</evidence>
<evidence type="ECO:0000256" key="1">
    <source>
        <dbReference type="ARBA" id="ARBA00022617"/>
    </source>
</evidence>
<dbReference type="InterPro" id="IPR036909">
    <property type="entry name" value="Cyt_c-like_dom_sf"/>
</dbReference>
<keyword evidence="5" id="KW-1133">Transmembrane helix</keyword>
<feature type="domain" description="Cytochrome c" evidence="6">
    <location>
        <begin position="49"/>
        <end position="116"/>
    </location>
</feature>
<accession>A0ABM9PEF6</accession>
<keyword evidence="5" id="KW-0472">Membrane</keyword>
<comment type="caution">
    <text evidence="7">The sequence shown here is derived from an EMBL/GenBank/DDBJ whole genome shotgun (WGS) entry which is preliminary data.</text>
</comment>